<dbReference type="SUPFAM" id="SSF46785">
    <property type="entry name" value="Winged helix' DNA-binding domain"/>
    <property type="match status" value="1"/>
</dbReference>
<evidence type="ECO:0000256" key="5">
    <source>
        <dbReference type="SAM" id="MobiDB-lite"/>
    </source>
</evidence>
<proteinExistence type="inferred from homology"/>
<dbReference type="InterPro" id="IPR036390">
    <property type="entry name" value="WH_DNA-bd_sf"/>
</dbReference>
<dbReference type="Gene3D" id="3.40.190.290">
    <property type="match status" value="1"/>
</dbReference>
<dbReference type="CDD" id="cd08442">
    <property type="entry name" value="PBP2_YofA_SoxR_like"/>
    <property type="match status" value="1"/>
</dbReference>
<reference evidence="7" key="3">
    <citation type="journal article" date="2015" name="Int. J. Syst. Evol. Microbiol.">
        <title>Phenotypic characterization of Sodalis praecaptivus sp. nov., a close non-insect-associated member of the Sodalis-allied lineage of insect endosymbionts.</title>
        <authorList>
            <person name="Chari A."/>
            <person name="Oakeson K.F."/>
            <person name="Enomoto S."/>
            <person name="Jackson D.G."/>
            <person name="Fisher M.A."/>
            <person name="Dale C."/>
        </authorList>
    </citation>
    <scope>NUCLEOTIDE SEQUENCE</scope>
    <source>
        <strain evidence="7">HS</strain>
    </source>
</reference>
<dbReference type="EMBL" id="JX444569">
    <property type="protein sequence ID" value="AFW03686.1"/>
    <property type="molecule type" value="Genomic_DNA"/>
</dbReference>
<feature type="domain" description="HTH lysR-type" evidence="6">
    <location>
        <begin position="1"/>
        <end position="58"/>
    </location>
</feature>
<dbReference type="OrthoDB" id="464481at2"/>
<dbReference type="EMBL" id="CP006569">
    <property type="protein sequence ID" value="AHF76483.1"/>
    <property type="molecule type" value="Genomic_DNA"/>
</dbReference>
<dbReference type="Pfam" id="PF03466">
    <property type="entry name" value="LysR_substrate"/>
    <property type="match status" value="1"/>
</dbReference>
<name>K7SQF8_9GAMM</name>
<keyword evidence="9" id="KW-1185">Reference proteome</keyword>
<comment type="similarity">
    <text evidence="1">Belongs to the LysR transcriptional regulatory family.</text>
</comment>
<evidence type="ECO:0000256" key="4">
    <source>
        <dbReference type="ARBA" id="ARBA00023163"/>
    </source>
</evidence>
<dbReference type="Proteomes" id="UP000019028">
    <property type="component" value="Chromosome"/>
</dbReference>
<dbReference type="GO" id="GO:0000976">
    <property type="term" value="F:transcription cis-regulatory region binding"/>
    <property type="evidence" value="ECO:0007669"/>
    <property type="project" value="TreeGrafter"/>
</dbReference>
<evidence type="ECO:0000259" key="6">
    <source>
        <dbReference type="PROSITE" id="PS50931"/>
    </source>
</evidence>
<gene>
    <name evidence="8" type="ORF">Sant_1425</name>
</gene>
<dbReference type="NCBIfam" id="NF047711">
    <property type="entry name" value="PutUtilRegPtrR"/>
    <property type="match status" value="1"/>
</dbReference>
<evidence type="ECO:0000313" key="8">
    <source>
        <dbReference type="EMBL" id="AHF76483.1"/>
    </source>
</evidence>
<reference evidence="7" key="1">
    <citation type="submission" date="2012-07" db="EMBL/GenBank/DDBJ databases">
        <title>A Novel Human-Wound Derived Bacterium Provides Insights into the Evolutionary Origins of Mutualistic Insect-Bacterial Symbioses.</title>
        <authorList>
            <person name="Clayton A.L."/>
            <person name="Oakeson K.F."/>
            <person name="Gutin M."/>
            <person name="Pontes A."/>
            <person name="Dunn D.M."/>
            <person name="von Niederhausern A.C."/>
            <person name="Weiss R.B."/>
            <person name="Fisher M."/>
            <person name="Dale C."/>
        </authorList>
    </citation>
    <scope>NUCLEOTIDE SEQUENCE</scope>
    <source>
        <strain evidence="7">HS</strain>
    </source>
</reference>
<dbReference type="KEGG" id="sod:Sant_1425"/>
<sequence>MDLTQLKMFCSVAETGSLARAAEQLHRVPSNLTTRLRQLEDELGTDLFIREKQRLRLSPMGHNFLCYATRILALSEEAIAMSRAGEPGGRFPLGSMESTAATRLPGLLAAYHQRFPQVSLSLITGTSGEIVAGVRAGTLAAALVDGPVEYDDIHGCVSFRETLGLISSPDQDDIASARDIAGQTVFAFRHSCSYRQKLESWFYADGVNPGAVMEIQSYHAMQACVASGAGVALLPLSVLEQLPGRERVKVHPLPRHIADAATWLIWRRDAFGPNVEALKQLIIEWHDATTDDADAAPSPSFPVPPPASGRGTGVTEGARTADAPVFHSALGASPCK</sequence>
<dbReference type="GO" id="GO:0003700">
    <property type="term" value="F:DNA-binding transcription factor activity"/>
    <property type="evidence" value="ECO:0007669"/>
    <property type="project" value="InterPro"/>
</dbReference>
<dbReference type="PANTHER" id="PTHR30126">
    <property type="entry name" value="HTH-TYPE TRANSCRIPTIONAL REGULATOR"/>
    <property type="match status" value="1"/>
</dbReference>
<dbReference type="InterPro" id="IPR036388">
    <property type="entry name" value="WH-like_DNA-bd_sf"/>
</dbReference>
<dbReference type="AlphaFoldDB" id="K7SQF8"/>
<dbReference type="Pfam" id="PF00126">
    <property type="entry name" value="HTH_1"/>
    <property type="match status" value="1"/>
</dbReference>
<feature type="region of interest" description="Disordered" evidence="5">
    <location>
        <begin position="293"/>
        <end position="325"/>
    </location>
</feature>
<dbReference type="SUPFAM" id="SSF53850">
    <property type="entry name" value="Periplasmic binding protein-like II"/>
    <property type="match status" value="1"/>
</dbReference>
<reference evidence="8 9" key="2">
    <citation type="journal article" date="2014" name="Genome Biol. Evol.">
        <title>Genome degeneration and adaptation in a nascent stage of symbiosis.</title>
        <authorList>
            <person name="Oakeson K.F."/>
            <person name="Gil R."/>
            <person name="Clayton A.L."/>
            <person name="Dunn D.M."/>
            <person name="von Niederhausern A.C."/>
            <person name="Hamil C."/>
            <person name="Aoyagi A."/>
            <person name="Duval B."/>
            <person name="Baca A."/>
            <person name="Silva F.J."/>
            <person name="Vallier A."/>
            <person name="Jackson D.G."/>
            <person name="Latorre A."/>
            <person name="Weiss R.B."/>
            <person name="Heddi A."/>
            <person name="Moya A."/>
            <person name="Dale C."/>
        </authorList>
    </citation>
    <scope>NUCLEOTIDE SEQUENCE [LARGE SCALE GENOMIC DNA]</scope>
    <source>
        <strain evidence="8 9">HS1</strain>
    </source>
</reference>
<keyword evidence="3" id="KW-0238">DNA-binding</keyword>
<dbReference type="PATRIC" id="fig|1239307.3.peg.1540"/>
<evidence type="ECO:0000256" key="2">
    <source>
        <dbReference type="ARBA" id="ARBA00023015"/>
    </source>
</evidence>
<evidence type="ECO:0000256" key="3">
    <source>
        <dbReference type="ARBA" id="ARBA00023125"/>
    </source>
</evidence>
<dbReference type="FunFam" id="1.10.10.10:FF:000001">
    <property type="entry name" value="LysR family transcriptional regulator"/>
    <property type="match status" value="1"/>
</dbReference>
<protein>
    <submittedName>
        <fullName evidence="7">LysR family transcriptional regulator</fullName>
    </submittedName>
</protein>
<dbReference type="Gene3D" id="1.10.10.10">
    <property type="entry name" value="Winged helix-like DNA-binding domain superfamily/Winged helix DNA-binding domain"/>
    <property type="match status" value="1"/>
</dbReference>
<dbReference type="InterPro" id="IPR000847">
    <property type="entry name" value="LysR_HTH_N"/>
</dbReference>
<keyword evidence="4" id="KW-0804">Transcription</keyword>
<evidence type="ECO:0000256" key="1">
    <source>
        <dbReference type="ARBA" id="ARBA00009437"/>
    </source>
</evidence>
<keyword evidence="2" id="KW-0805">Transcription regulation</keyword>
<dbReference type="HOGENOM" id="CLU_039613_6_1_6"/>
<dbReference type="InterPro" id="IPR005119">
    <property type="entry name" value="LysR_subst-bd"/>
</dbReference>
<evidence type="ECO:0000313" key="9">
    <source>
        <dbReference type="Proteomes" id="UP000019028"/>
    </source>
</evidence>
<accession>K7SQF8</accession>
<evidence type="ECO:0000313" key="7">
    <source>
        <dbReference type="EMBL" id="AFW03686.1"/>
    </source>
</evidence>
<organism evidence="7">
    <name type="scientific">Sodalis praecaptivus</name>
    <dbReference type="NCBI Taxonomy" id="1239307"/>
    <lineage>
        <taxon>Bacteria</taxon>
        <taxon>Pseudomonadati</taxon>
        <taxon>Pseudomonadota</taxon>
        <taxon>Gammaproteobacteria</taxon>
        <taxon>Enterobacterales</taxon>
        <taxon>Bruguierivoracaceae</taxon>
        <taxon>Sodalis</taxon>
    </lineage>
</organism>
<dbReference type="PROSITE" id="PS50931">
    <property type="entry name" value="HTH_LYSR"/>
    <property type="match status" value="1"/>
</dbReference>
<dbReference type="PANTHER" id="PTHR30126:SF40">
    <property type="entry name" value="HTH-TYPE TRANSCRIPTIONAL REGULATOR GLTR"/>
    <property type="match status" value="1"/>
</dbReference>